<keyword evidence="3" id="KW-1185">Reference proteome</keyword>
<feature type="non-terminal residue" evidence="2">
    <location>
        <position position="113"/>
    </location>
</feature>
<dbReference type="Pfam" id="PF00646">
    <property type="entry name" value="F-box"/>
    <property type="match status" value="1"/>
</dbReference>
<evidence type="ECO:0000313" key="2">
    <source>
        <dbReference type="EMBL" id="GMS98280.1"/>
    </source>
</evidence>
<dbReference type="CDD" id="cd09917">
    <property type="entry name" value="F-box_SF"/>
    <property type="match status" value="1"/>
</dbReference>
<comment type="caution">
    <text evidence="2">The sequence shown here is derived from an EMBL/GenBank/DDBJ whole genome shotgun (WGS) entry which is preliminary data.</text>
</comment>
<dbReference type="SUPFAM" id="SSF81383">
    <property type="entry name" value="F-box domain"/>
    <property type="match status" value="1"/>
</dbReference>
<name>A0AAV5TVK0_9BILA</name>
<dbReference type="Proteomes" id="UP001432027">
    <property type="component" value="Unassembled WGS sequence"/>
</dbReference>
<reference evidence="2" key="1">
    <citation type="submission" date="2023-10" db="EMBL/GenBank/DDBJ databases">
        <title>Genome assembly of Pristionchus species.</title>
        <authorList>
            <person name="Yoshida K."/>
            <person name="Sommer R.J."/>
        </authorList>
    </citation>
    <scope>NUCLEOTIDE SEQUENCE</scope>
    <source>
        <strain evidence="2">RS0144</strain>
    </source>
</reference>
<accession>A0AAV5TVK0</accession>
<feature type="non-terminal residue" evidence="2">
    <location>
        <position position="1"/>
    </location>
</feature>
<protein>
    <recommendedName>
        <fullName evidence="1">F-box domain-containing protein</fullName>
    </recommendedName>
</protein>
<evidence type="ECO:0000313" key="3">
    <source>
        <dbReference type="Proteomes" id="UP001432027"/>
    </source>
</evidence>
<gene>
    <name evidence="2" type="ORF">PENTCL1PPCAC_20455</name>
</gene>
<dbReference type="EMBL" id="BTSX01000005">
    <property type="protein sequence ID" value="GMS98280.1"/>
    <property type="molecule type" value="Genomic_DNA"/>
</dbReference>
<dbReference type="PROSITE" id="PS50181">
    <property type="entry name" value="FBOX"/>
    <property type="match status" value="1"/>
</dbReference>
<dbReference type="InterPro" id="IPR036047">
    <property type="entry name" value="F-box-like_dom_sf"/>
</dbReference>
<dbReference type="InterPro" id="IPR001810">
    <property type="entry name" value="F-box_dom"/>
</dbReference>
<organism evidence="2 3">
    <name type="scientific">Pristionchus entomophagus</name>
    <dbReference type="NCBI Taxonomy" id="358040"/>
    <lineage>
        <taxon>Eukaryota</taxon>
        <taxon>Metazoa</taxon>
        <taxon>Ecdysozoa</taxon>
        <taxon>Nematoda</taxon>
        <taxon>Chromadorea</taxon>
        <taxon>Rhabditida</taxon>
        <taxon>Rhabditina</taxon>
        <taxon>Diplogasteromorpha</taxon>
        <taxon>Diplogasteroidea</taxon>
        <taxon>Neodiplogasteridae</taxon>
        <taxon>Pristionchus</taxon>
    </lineage>
</organism>
<proteinExistence type="predicted"/>
<dbReference type="AlphaFoldDB" id="A0AAV5TVK0"/>
<feature type="domain" description="F-box" evidence="1">
    <location>
        <begin position="7"/>
        <end position="54"/>
    </location>
</feature>
<sequence length="113" mass="13143">LSTIRSQMDIFSLPNVFLRQLMRTLEIRDRLRLRLTCRAFEQLVAEAHAGYFDVAGIYVRQNTVMLPINLAFNIGKTMFNPFEMTDDNANGLLQLRTRFFDGIRIGHVEFEVC</sequence>
<evidence type="ECO:0000259" key="1">
    <source>
        <dbReference type="PROSITE" id="PS50181"/>
    </source>
</evidence>